<reference evidence="8" key="1">
    <citation type="submission" date="2021-07" db="EMBL/GenBank/DDBJ databases">
        <authorList>
            <person name="Catto M.A."/>
            <person name="Jacobson A."/>
            <person name="Kennedy G."/>
            <person name="Labadie P."/>
            <person name="Hunt B.G."/>
            <person name="Srinivasan R."/>
        </authorList>
    </citation>
    <scope>NUCLEOTIDE SEQUENCE</scope>
    <source>
        <strain evidence="8">PL_HMW_Pooled</strain>
        <tissue evidence="8">Head</tissue>
    </source>
</reference>
<feature type="region of interest" description="Disordered" evidence="6">
    <location>
        <begin position="42"/>
        <end position="65"/>
    </location>
</feature>
<dbReference type="Pfam" id="PF00089">
    <property type="entry name" value="Trypsin"/>
    <property type="match status" value="1"/>
</dbReference>
<dbReference type="SMART" id="SM00020">
    <property type="entry name" value="Tryp_SPc"/>
    <property type="match status" value="1"/>
</dbReference>
<dbReference type="InterPro" id="IPR009003">
    <property type="entry name" value="Peptidase_S1_PA"/>
</dbReference>
<evidence type="ECO:0000256" key="4">
    <source>
        <dbReference type="ARBA" id="ARBA00068096"/>
    </source>
</evidence>
<proteinExistence type="predicted"/>
<dbReference type="GO" id="GO:0004252">
    <property type="term" value="F:serine-type endopeptidase activity"/>
    <property type="evidence" value="ECO:0007669"/>
    <property type="project" value="InterPro"/>
</dbReference>
<evidence type="ECO:0000256" key="3">
    <source>
        <dbReference type="ARBA" id="ARBA00023157"/>
    </source>
</evidence>
<evidence type="ECO:0000313" key="8">
    <source>
        <dbReference type="EMBL" id="KAK3918131.1"/>
    </source>
</evidence>
<dbReference type="Gene3D" id="2.40.10.10">
    <property type="entry name" value="Trypsin-like serine proteases"/>
    <property type="match status" value="1"/>
</dbReference>
<dbReference type="InterPro" id="IPR018114">
    <property type="entry name" value="TRYPSIN_HIS"/>
</dbReference>
<dbReference type="PRINTS" id="PR00722">
    <property type="entry name" value="CHYMOTRYPSIN"/>
</dbReference>
<evidence type="ECO:0000313" key="9">
    <source>
        <dbReference type="Proteomes" id="UP001219518"/>
    </source>
</evidence>
<name>A0AAE1HB82_9NEOP</name>
<dbReference type="InterPro" id="IPR043504">
    <property type="entry name" value="Peptidase_S1_PA_chymotrypsin"/>
</dbReference>
<dbReference type="CDD" id="cd00190">
    <property type="entry name" value="Tryp_SPc"/>
    <property type="match status" value="1"/>
</dbReference>
<feature type="compositionally biased region" description="Pro residues" evidence="6">
    <location>
        <begin position="180"/>
        <end position="212"/>
    </location>
</feature>
<comment type="subcellular location">
    <subcellularLocation>
        <location evidence="1">Secreted</location>
    </subcellularLocation>
</comment>
<feature type="domain" description="Peptidase S1" evidence="7">
    <location>
        <begin position="930"/>
        <end position="1174"/>
    </location>
</feature>
<dbReference type="InterPro" id="IPR001254">
    <property type="entry name" value="Trypsin_dom"/>
</dbReference>
<dbReference type="Proteomes" id="UP001219518">
    <property type="component" value="Unassembled WGS sequence"/>
</dbReference>
<feature type="compositionally biased region" description="Polar residues" evidence="6">
    <location>
        <begin position="476"/>
        <end position="485"/>
    </location>
</feature>
<evidence type="ECO:0000256" key="2">
    <source>
        <dbReference type="ARBA" id="ARBA00022525"/>
    </source>
</evidence>
<dbReference type="PANTHER" id="PTHR24258">
    <property type="entry name" value="SERINE PROTEASE-RELATED"/>
    <property type="match status" value="1"/>
</dbReference>
<comment type="caution">
    <text evidence="8">The sequence shown here is derived from an EMBL/GenBank/DDBJ whole genome shotgun (WGS) entry which is preliminary data.</text>
</comment>
<evidence type="ECO:0000256" key="1">
    <source>
        <dbReference type="ARBA" id="ARBA00004613"/>
    </source>
</evidence>
<dbReference type="PROSITE" id="PS00134">
    <property type="entry name" value="TRYPSIN_HIS"/>
    <property type="match status" value="1"/>
</dbReference>
<keyword evidence="9" id="KW-1185">Reference proteome</keyword>
<dbReference type="SUPFAM" id="SSF50494">
    <property type="entry name" value="Trypsin-like serine proteases"/>
    <property type="match status" value="1"/>
</dbReference>
<dbReference type="EMBL" id="JAHWGI010000885">
    <property type="protein sequence ID" value="KAK3918131.1"/>
    <property type="molecule type" value="Genomic_DNA"/>
</dbReference>
<keyword evidence="3" id="KW-1015">Disulfide bond</keyword>
<dbReference type="AlphaFoldDB" id="A0AAE1HB82"/>
<feature type="region of interest" description="Disordered" evidence="6">
    <location>
        <begin position="177"/>
        <end position="212"/>
    </location>
</feature>
<feature type="region of interest" description="Disordered" evidence="6">
    <location>
        <begin position="797"/>
        <end position="881"/>
    </location>
</feature>
<evidence type="ECO:0000256" key="5">
    <source>
        <dbReference type="ARBA" id="ARBA00076468"/>
    </source>
</evidence>
<dbReference type="GO" id="GO:0006508">
    <property type="term" value="P:proteolysis"/>
    <property type="evidence" value="ECO:0007669"/>
    <property type="project" value="InterPro"/>
</dbReference>
<feature type="compositionally biased region" description="Basic and acidic residues" evidence="6">
    <location>
        <begin position="442"/>
        <end position="469"/>
    </location>
</feature>
<accession>A0AAE1HB82</accession>
<gene>
    <name evidence="8" type="ORF">KUF71_000863</name>
</gene>
<dbReference type="InterPro" id="IPR001314">
    <property type="entry name" value="Peptidase_S1A"/>
</dbReference>
<keyword evidence="2" id="KW-0964">Secreted</keyword>
<evidence type="ECO:0000256" key="6">
    <source>
        <dbReference type="SAM" id="MobiDB-lite"/>
    </source>
</evidence>
<dbReference type="PROSITE" id="PS50240">
    <property type="entry name" value="TRYPSIN_DOM"/>
    <property type="match status" value="1"/>
</dbReference>
<protein>
    <recommendedName>
        <fullName evidence="4">Phenoloxidase-activating factor 2</fullName>
    </recommendedName>
    <alternativeName>
        <fullName evidence="5">Prophenoloxidase-activating factor II</fullName>
    </alternativeName>
</protein>
<evidence type="ECO:0000259" key="7">
    <source>
        <dbReference type="PROSITE" id="PS50240"/>
    </source>
</evidence>
<reference evidence="8" key="2">
    <citation type="journal article" date="2023" name="BMC Genomics">
        <title>Pest status, molecular evolution, and epigenetic factors derived from the genome assembly of Frankliniella fusca, a thysanopteran phytovirus vector.</title>
        <authorList>
            <person name="Catto M.A."/>
            <person name="Labadie P.E."/>
            <person name="Jacobson A.L."/>
            <person name="Kennedy G.G."/>
            <person name="Srinivasan R."/>
            <person name="Hunt B.G."/>
        </authorList>
    </citation>
    <scope>NUCLEOTIDE SEQUENCE</scope>
    <source>
        <strain evidence="8">PL_HMW_Pooled</strain>
    </source>
</reference>
<organism evidence="8 9">
    <name type="scientific">Frankliniella fusca</name>
    <dbReference type="NCBI Taxonomy" id="407009"/>
    <lineage>
        <taxon>Eukaryota</taxon>
        <taxon>Metazoa</taxon>
        <taxon>Ecdysozoa</taxon>
        <taxon>Arthropoda</taxon>
        <taxon>Hexapoda</taxon>
        <taxon>Insecta</taxon>
        <taxon>Pterygota</taxon>
        <taxon>Neoptera</taxon>
        <taxon>Paraneoptera</taxon>
        <taxon>Thysanoptera</taxon>
        <taxon>Terebrantia</taxon>
        <taxon>Thripoidea</taxon>
        <taxon>Thripidae</taxon>
        <taxon>Frankliniella</taxon>
    </lineage>
</organism>
<feature type="compositionally biased region" description="Pro residues" evidence="6">
    <location>
        <begin position="806"/>
        <end position="816"/>
    </location>
</feature>
<sequence length="1176" mass="125112">MRLLDVKLNMRVLVLASLAGLLLAGFVTGAAGASADWSWGNKDGAAPVSETTADEAPPSGGDGGGIVDLGEAAAAATDLNADVIDDILRSGRQGRNLEGYDEVYADPNVQDALQNGNETSARHYIKDRLCSLGLSACDDDPSRAALQPQDLIYAQPVHIKPVGAPIAALPVRNPHAIRPYGPPRPHGPGPHYGPPPPPATAPGPYYPGHKVPPPPPSYEVPAGPHIDAPYAFESVHGFNKKKGGYHVPEHVPSGAGVIAPGAQQHVHHHFHHADNTVASLAGGTAGIGGVNSGINGITSARPVPVYEGAGAGLGGYGSSYAPAASSYNPATTGFTPGPAYPPNQAFYKKELNLKQPVANSLGGSSYGNRYAAETGRAEGGDCFCVPVEQCPAHEILRKEDGNGFIDPRNAPGGGSDILADDVVVTDENGTIVPPATDDGAQAEDKEGAATEKDKKVEGDAAEEKVEEVKQRRKRQTNNGSDSGPNGSKGVVEGDSHTAASGDASESPNARAISESEDEVTGRLFGVNNYQGLQGRAGPVPTSGPRALPPRQPRHGRRVGIDLGPIAVNPLVSVQVTKDQYGAKVVKPFVNLHVTPNPYLVSKFLHSLHNKHLYKHDHFHKHYFYHKRPIYKPVFVHDHPPPYGHHGPHDYGYAPDYHGYRTDDVLVGPGGPTGGPIGGPIGGPVYDHGPHGPGVLVGPDYPSHGPGPLVGPDYPSHGPGPLVGPDYPSHGPGYLGHPSDYPDTYAPGHAAGYGGGGGGFAEPPIHAGFRHPSGGYVSDKDDQYAGVYRNNYNRSLSFPADGTASDPPRPPYQPSPLPLAKSDAHATLSKPVVFPSDRRSDRRRREAEPTEELPEGDQDSEGVEEEEEGRGGAHKRQAFYGNGLGPRCGPRHVCCRRPARQSPVYRPQPQRGQCGRRQAQGINGRIKNPVYVDGDSEFGEYPWQVAILKKDPNESVYVCGGTLIDAVHIITAAHCIKSYAAQDLRVRLGEWDVNHDVEFYPHVERDVSAVVVHPEFYAGTLYNDLAIIRLVSAVDFSQSPHISPACLPDQYTEYAGSRCWTTGWGKDAFGDFGKYQNILKEVDVPVVSHQQCERQLQQTRLGYDFKLHQGFVCAGGEEGKDACKGDGGGPMVCERGGSWQVVGVVSWGVGCGQSGVPGVYVKVAHYLDWIRQVTNRF</sequence>
<feature type="compositionally biased region" description="Basic and acidic residues" evidence="6">
    <location>
        <begin position="835"/>
        <end position="847"/>
    </location>
</feature>
<feature type="compositionally biased region" description="Acidic residues" evidence="6">
    <location>
        <begin position="848"/>
        <end position="867"/>
    </location>
</feature>
<dbReference type="GO" id="GO:0005576">
    <property type="term" value="C:extracellular region"/>
    <property type="evidence" value="ECO:0007669"/>
    <property type="project" value="UniProtKB-SubCell"/>
</dbReference>
<feature type="region of interest" description="Disordered" evidence="6">
    <location>
        <begin position="428"/>
        <end position="557"/>
    </location>
</feature>
<dbReference type="FunFam" id="2.40.10.10:FF:000038">
    <property type="entry name" value="Serine protease"/>
    <property type="match status" value="1"/>
</dbReference>
<dbReference type="PANTHER" id="PTHR24258:SF142">
    <property type="entry name" value="PEPTIDASE S1 DOMAIN-CONTAINING PROTEIN"/>
    <property type="match status" value="1"/>
</dbReference>